<dbReference type="AlphaFoldDB" id="A0A0E9WD40"/>
<name>A0A0E9WD40_ANGAN</name>
<reference evidence="1" key="2">
    <citation type="journal article" date="2015" name="Fish Shellfish Immunol.">
        <title>Early steps in the European eel (Anguilla anguilla)-Vibrio vulnificus interaction in the gills: Role of the RtxA13 toxin.</title>
        <authorList>
            <person name="Callol A."/>
            <person name="Pajuelo D."/>
            <person name="Ebbesson L."/>
            <person name="Teles M."/>
            <person name="MacKenzie S."/>
            <person name="Amaro C."/>
        </authorList>
    </citation>
    <scope>NUCLEOTIDE SEQUENCE</scope>
</reference>
<sequence length="56" mass="6422">MIQHGQNSITSSHIIKFDHFKLKRYQCIHFELISLELNVFNCTGIHYISGMGSVQG</sequence>
<accession>A0A0E9WD40</accession>
<dbReference type="EMBL" id="GBXM01020325">
    <property type="protein sequence ID" value="JAH88252.1"/>
    <property type="molecule type" value="Transcribed_RNA"/>
</dbReference>
<proteinExistence type="predicted"/>
<reference evidence="1" key="1">
    <citation type="submission" date="2014-11" db="EMBL/GenBank/DDBJ databases">
        <authorList>
            <person name="Amaro Gonzalez C."/>
        </authorList>
    </citation>
    <scope>NUCLEOTIDE SEQUENCE</scope>
</reference>
<evidence type="ECO:0000313" key="1">
    <source>
        <dbReference type="EMBL" id="JAH88252.1"/>
    </source>
</evidence>
<organism evidence="1">
    <name type="scientific">Anguilla anguilla</name>
    <name type="common">European freshwater eel</name>
    <name type="synonym">Muraena anguilla</name>
    <dbReference type="NCBI Taxonomy" id="7936"/>
    <lineage>
        <taxon>Eukaryota</taxon>
        <taxon>Metazoa</taxon>
        <taxon>Chordata</taxon>
        <taxon>Craniata</taxon>
        <taxon>Vertebrata</taxon>
        <taxon>Euteleostomi</taxon>
        <taxon>Actinopterygii</taxon>
        <taxon>Neopterygii</taxon>
        <taxon>Teleostei</taxon>
        <taxon>Anguilliformes</taxon>
        <taxon>Anguillidae</taxon>
        <taxon>Anguilla</taxon>
    </lineage>
</organism>
<protein>
    <submittedName>
        <fullName evidence="1">Uncharacterized protein</fullName>
    </submittedName>
</protein>